<feature type="region of interest" description="Disordered" evidence="1">
    <location>
        <begin position="37"/>
        <end position="152"/>
    </location>
</feature>
<dbReference type="AlphaFoldDB" id="A0A9P4UAY3"/>
<keyword evidence="3" id="KW-1185">Reference proteome</keyword>
<evidence type="ECO:0000256" key="1">
    <source>
        <dbReference type="SAM" id="MobiDB-lite"/>
    </source>
</evidence>
<sequence length="196" mass="20921">MYNPSEGQQYPEPGLCSRSASRPPHLNQTVCGCRCGRASGHSRGGDDGDRQNDETLTLVGSDTSDNEFGFLSESTLGEDIDTSRFLAGQSPFHGESRVSSPGMPTAHSLYSNPGSESAYSDTADSMDNEPGSDAHSEMTADSQPIHPMSPGPGLGAWADLEYHFLARPLRLTPQAQYCRGVVASRLILDDDQSPGL</sequence>
<evidence type="ECO:0000313" key="2">
    <source>
        <dbReference type="EMBL" id="KAF2442552.1"/>
    </source>
</evidence>
<gene>
    <name evidence="2" type="ORF">P171DRAFT_69426</name>
</gene>
<organism evidence="2 3">
    <name type="scientific">Karstenula rhodostoma CBS 690.94</name>
    <dbReference type="NCBI Taxonomy" id="1392251"/>
    <lineage>
        <taxon>Eukaryota</taxon>
        <taxon>Fungi</taxon>
        <taxon>Dikarya</taxon>
        <taxon>Ascomycota</taxon>
        <taxon>Pezizomycotina</taxon>
        <taxon>Dothideomycetes</taxon>
        <taxon>Pleosporomycetidae</taxon>
        <taxon>Pleosporales</taxon>
        <taxon>Massarineae</taxon>
        <taxon>Didymosphaeriaceae</taxon>
        <taxon>Karstenula</taxon>
    </lineage>
</organism>
<protein>
    <submittedName>
        <fullName evidence="2">Uncharacterized protein</fullName>
    </submittedName>
</protein>
<feature type="region of interest" description="Disordered" evidence="1">
    <location>
        <begin position="1"/>
        <end position="23"/>
    </location>
</feature>
<feature type="compositionally biased region" description="Polar residues" evidence="1">
    <location>
        <begin position="54"/>
        <end position="63"/>
    </location>
</feature>
<name>A0A9P4UAY3_9PLEO</name>
<proteinExistence type="predicted"/>
<dbReference type="Proteomes" id="UP000799764">
    <property type="component" value="Unassembled WGS sequence"/>
</dbReference>
<dbReference type="EMBL" id="MU001504">
    <property type="protein sequence ID" value="KAF2442552.1"/>
    <property type="molecule type" value="Genomic_DNA"/>
</dbReference>
<comment type="caution">
    <text evidence="2">The sequence shown here is derived from an EMBL/GenBank/DDBJ whole genome shotgun (WGS) entry which is preliminary data.</text>
</comment>
<accession>A0A9P4UAY3</accession>
<feature type="compositionally biased region" description="Basic and acidic residues" evidence="1">
    <location>
        <begin position="43"/>
        <end position="53"/>
    </location>
</feature>
<reference evidence="2" key="1">
    <citation type="journal article" date="2020" name="Stud. Mycol.">
        <title>101 Dothideomycetes genomes: a test case for predicting lifestyles and emergence of pathogens.</title>
        <authorList>
            <person name="Haridas S."/>
            <person name="Albert R."/>
            <person name="Binder M."/>
            <person name="Bloem J."/>
            <person name="Labutti K."/>
            <person name="Salamov A."/>
            <person name="Andreopoulos B."/>
            <person name="Baker S."/>
            <person name="Barry K."/>
            <person name="Bills G."/>
            <person name="Bluhm B."/>
            <person name="Cannon C."/>
            <person name="Castanera R."/>
            <person name="Culley D."/>
            <person name="Daum C."/>
            <person name="Ezra D."/>
            <person name="Gonzalez J."/>
            <person name="Henrissat B."/>
            <person name="Kuo A."/>
            <person name="Liang C."/>
            <person name="Lipzen A."/>
            <person name="Lutzoni F."/>
            <person name="Magnuson J."/>
            <person name="Mondo S."/>
            <person name="Nolan M."/>
            <person name="Ohm R."/>
            <person name="Pangilinan J."/>
            <person name="Park H.-J."/>
            <person name="Ramirez L."/>
            <person name="Alfaro M."/>
            <person name="Sun H."/>
            <person name="Tritt A."/>
            <person name="Yoshinaga Y."/>
            <person name="Zwiers L.-H."/>
            <person name="Turgeon B."/>
            <person name="Goodwin S."/>
            <person name="Spatafora J."/>
            <person name="Crous P."/>
            <person name="Grigoriev I."/>
        </authorList>
    </citation>
    <scope>NUCLEOTIDE SEQUENCE</scope>
    <source>
        <strain evidence="2">CBS 690.94</strain>
    </source>
</reference>
<feature type="compositionally biased region" description="Polar residues" evidence="1">
    <location>
        <begin position="108"/>
        <end position="125"/>
    </location>
</feature>
<dbReference type="OrthoDB" id="3761807at2759"/>
<evidence type="ECO:0000313" key="3">
    <source>
        <dbReference type="Proteomes" id="UP000799764"/>
    </source>
</evidence>